<feature type="domain" description="Creatinase N-terminal" evidence="5">
    <location>
        <begin position="9"/>
        <end position="133"/>
    </location>
</feature>
<reference evidence="8" key="1">
    <citation type="journal article" date="2019" name="Int. J. Syst. Evol. Microbiol.">
        <title>The Global Catalogue of Microorganisms (GCM) 10K type strain sequencing project: providing services to taxonomists for standard genome sequencing and annotation.</title>
        <authorList>
            <consortium name="The Broad Institute Genomics Platform"/>
            <consortium name="The Broad Institute Genome Sequencing Center for Infectious Disease"/>
            <person name="Wu L."/>
            <person name="Ma J."/>
        </authorList>
    </citation>
    <scope>NUCLEOTIDE SEQUENCE [LARGE SCALE GENOMIC DNA]</scope>
    <source>
        <strain evidence="8">CCM 4481</strain>
    </source>
</reference>
<dbReference type="InterPro" id="IPR036005">
    <property type="entry name" value="Creatinase/aminopeptidase-like"/>
</dbReference>
<dbReference type="InterPro" id="IPR050422">
    <property type="entry name" value="X-Pro_aminopeptidase_P"/>
</dbReference>
<dbReference type="Pfam" id="PF01321">
    <property type="entry name" value="Creatinase_N"/>
    <property type="match status" value="1"/>
</dbReference>
<dbReference type="CDD" id="cd01085">
    <property type="entry name" value="APP"/>
    <property type="match status" value="1"/>
</dbReference>
<evidence type="ECO:0000313" key="7">
    <source>
        <dbReference type="EMBL" id="MFC4527411.1"/>
    </source>
</evidence>
<dbReference type="Gene3D" id="3.90.230.10">
    <property type="entry name" value="Creatinase/methionine aminopeptidase superfamily"/>
    <property type="match status" value="1"/>
</dbReference>
<dbReference type="InterPro" id="IPR000994">
    <property type="entry name" value="Pept_M24"/>
</dbReference>
<evidence type="ECO:0000256" key="2">
    <source>
        <dbReference type="ARBA" id="ARBA00022723"/>
    </source>
</evidence>
<dbReference type="EMBL" id="JBHSGA010000017">
    <property type="protein sequence ID" value="MFC4527411.1"/>
    <property type="molecule type" value="Genomic_DNA"/>
</dbReference>
<dbReference type="Gene3D" id="3.40.350.10">
    <property type="entry name" value="Creatinase/prolidase N-terminal domain"/>
    <property type="match status" value="2"/>
</dbReference>
<comment type="caution">
    <text evidence="7">The sequence shown here is derived from an EMBL/GenBank/DDBJ whole genome shotgun (WGS) entry which is preliminary data.</text>
</comment>
<evidence type="ECO:0000259" key="4">
    <source>
        <dbReference type="Pfam" id="PF00557"/>
    </source>
</evidence>
<dbReference type="InterPro" id="IPR033740">
    <property type="entry name" value="Pept_M24B"/>
</dbReference>
<feature type="domain" description="Peptidase M24 C-terminal" evidence="6">
    <location>
        <begin position="539"/>
        <end position="599"/>
    </location>
</feature>
<gene>
    <name evidence="7" type="ORF">ACFO5W_12270</name>
</gene>
<keyword evidence="8" id="KW-1185">Reference proteome</keyword>
<dbReference type="Pfam" id="PF16188">
    <property type="entry name" value="Peptidase_M24_C"/>
    <property type="match status" value="1"/>
</dbReference>
<dbReference type="InterPro" id="IPR032416">
    <property type="entry name" value="Peptidase_M24_C"/>
</dbReference>
<evidence type="ECO:0000256" key="1">
    <source>
        <dbReference type="ARBA" id="ARBA00008766"/>
    </source>
</evidence>
<proteinExistence type="inferred from homology"/>
<sequence length="599" mass="65022">MDQTTPIKLAALRQTMQQHKVAACLIPSADPHLSEYLPDHWQARAWLSGFTGSAGTLVVTATHAGLWTDSRYFAQATQQLAGSGIDLMKQRIAHAPEHLEWLQQNLQAGQTLAVAGDSISLATARQLERRLESVGAGLRTDLDLPGLIWSDRPGLPLDAIVEHPARYAILSRADKLGRLRTAMRKLEASHHLLSSLDDIAWLTNLRGSDVECNPVFLAHLLVQAEGHATLFVDRGKLSDALVVALAADGIHIANYATVVDALTELGPKDRLLFDAGRVVVAVAGALTSAVRSIEASNPTTLFKARKSEPELDHVRDAMRRDGAALVRAFRRLEERLTAGMTQTELDVDTLLREERSAQPDFVGESFATIAGYQANGALPHYRATPEQHSTLKSQGLLLVDSGGQYLGGTTDITRVLALGETTAEQRRDATLVMKGMIALSRTRFPKGASGPQLDALARAPLWASGMDYGHGTGHGVGYFLNVHEGPHGIRPPVSGAALVALEPGMITSIEPGLYKPGRHGIRHENLAVVVEADKTEFGEFYAFETLTLCPFDRRALEPGLLNPEERAWLDDYHATVRAALAPLLEEADLAWLERHCAPL</sequence>
<comment type="similarity">
    <text evidence="1">Belongs to the peptidase M24B family.</text>
</comment>
<dbReference type="RefSeq" id="WP_266150080.1">
    <property type="nucleotide sequence ID" value="NZ_CP064028.1"/>
</dbReference>
<keyword evidence="2" id="KW-0479">Metal-binding</keyword>
<dbReference type="Pfam" id="PF16189">
    <property type="entry name" value="Creatinase_N_2"/>
    <property type="match status" value="1"/>
</dbReference>
<dbReference type="PANTHER" id="PTHR43763:SF6">
    <property type="entry name" value="XAA-PRO AMINOPEPTIDASE 1"/>
    <property type="match status" value="1"/>
</dbReference>
<dbReference type="Pfam" id="PF00557">
    <property type="entry name" value="Peptidase_M24"/>
    <property type="match status" value="1"/>
</dbReference>
<dbReference type="Proteomes" id="UP001595961">
    <property type="component" value="Unassembled WGS sequence"/>
</dbReference>
<accession>A0ABV9C362</accession>
<evidence type="ECO:0000259" key="5">
    <source>
        <dbReference type="Pfam" id="PF01321"/>
    </source>
</evidence>
<evidence type="ECO:0000313" key="8">
    <source>
        <dbReference type="Proteomes" id="UP001595961"/>
    </source>
</evidence>
<evidence type="ECO:0000256" key="3">
    <source>
        <dbReference type="ARBA" id="ARBA00022801"/>
    </source>
</evidence>
<dbReference type="InterPro" id="IPR029149">
    <property type="entry name" value="Creatin/AminoP/Spt16_N"/>
</dbReference>
<keyword evidence="3" id="KW-0378">Hydrolase</keyword>
<organism evidence="7 8">
    <name type="scientific">Dyella halodurans</name>
    <dbReference type="NCBI Taxonomy" id="1920171"/>
    <lineage>
        <taxon>Bacteria</taxon>
        <taxon>Pseudomonadati</taxon>
        <taxon>Pseudomonadota</taxon>
        <taxon>Gammaproteobacteria</taxon>
        <taxon>Lysobacterales</taxon>
        <taxon>Rhodanobacteraceae</taxon>
        <taxon>Dyella</taxon>
    </lineage>
</organism>
<protein>
    <submittedName>
        <fullName evidence="7">M24 family metallopeptidase</fullName>
    </submittedName>
</protein>
<dbReference type="InterPro" id="IPR000587">
    <property type="entry name" value="Creatinase_N"/>
</dbReference>
<feature type="domain" description="Peptidase M24" evidence="4">
    <location>
        <begin position="317"/>
        <end position="530"/>
    </location>
</feature>
<dbReference type="SUPFAM" id="SSF55920">
    <property type="entry name" value="Creatinase/aminopeptidase"/>
    <property type="match status" value="1"/>
</dbReference>
<dbReference type="SUPFAM" id="SSF53092">
    <property type="entry name" value="Creatinase/prolidase N-terminal domain"/>
    <property type="match status" value="2"/>
</dbReference>
<evidence type="ECO:0000259" key="6">
    <source>
        <dbReference type="Pfam" id="PF16188"/>
    </source>
</evidence>
<dbReference type="PANTHER" id="PTHR43763">
    <property type="entry name" value="XAA-PRO AMINOPEPTIDASE 1"/>
    <property type="match status" value="1"/>
</dbReference>
<name>A0ABV9C362_9GAMM</name>